<keyword evidence="2" id="KW-1185">Reference proteome</keyword>
<protein>
    <submittedName>
        <fullName evidence="1">Uncharacterized protein</fullName>
    </submittedName>
</protein>
<proteinExistence type="predicted"/>
<accession>A0ACC1HCA1</accession>
<evidence type="ECO:0000313" key="2">
    <source>
        <dbReference type="Proteomes" id="UP001145114"/>
    </source>
</evidence>
<gene>
    <name evidence="1" type="ORF">EV182_005434</name>
</gene>
<organism evidence="1 2">
    <name type="scientific">Spiromyces aspiralis</name>
    <dbReference type="NCBI Taxonomy" id="68401"/>
    <lineage>
        <taxon>Eukaryota</taxon>
        <taxon>Fungi</taxon>
        <taxon>Fungi incertae sedis</taxon>
        <taxon>Zoopagomycota</taxon>
        <taxon>Kickxellomycotina</taxon>
        <taxon>Kickxellomycetes</taxon>
        <taxon>Kickxellales</taxon>
        <taxon>Kickxellaceae</taxon>
        <taxon>Spiromyces</taxon>
    </lineage>
</organism>
<name>A0ACC1HCA1_9FUNG</name>
<dbReference type="EMBL" id="JAMZIH010007071">
    <property type="protein sequence ID" value="KAJ1673338.1"/>
    <property type="molecule type" value="Genomic_DNA"/>
</dbReference>
<sequence>MQQSDPHPAGRDAAAALLTPKSADGCIVASSDASVLPYYRANSGLHAKLVRSSTERAVQQQPPPRQQSSPTAPATKYARPAARPTHRGHTRSLTPGASTTTIISRLQATRSIQQLGGDHRSSKLANLVKLNNLGHSLYKPRQFIPDSSDIDEEDGGDRGSPGLGEDEGPALASHSQSIIMRHQYLGLALVRSISALPAETTTTSNSGGGGGNSSGASGQQSAAGNASEGTNQAPMAGCSLSYSSPPDVAVTTTALATPGDDCYSDYFYYQRFRLSTRSSHRLRQDAAVAADNKDERVGGDEGICEHYYIIIISDGNSNSRSSSSGNSSNYCNGHFQLASIKGLYNPLPFWLN</sequence>
<evidence type="ECO:0000313" key="1">
    <source>
        <dbReference type="EMBL" id="KAJ1673338.1"/>
    </source>
</evidence>
<comment type="caution">
    <text evidence="1">The sequence shown here is derived from an EMBL/GenBank/DDBJ whole genome shotgun (WGS) entry which is preliminary data.</text>
</comment>
<reference evidence="1" key="1">
    <citation type="submission" date="2022-06" db="EMBL/GenBank/DDBJ databases">
        <title>Phylogenomic reconstructions and comparative analyses of Kickxellomycotina fungi.</title>
        <authorList>
            <person name="Reynolds N.K."/>
            <person name="Stajich J.E."/>
            <person name="Barry K."/>
            <person name="Grigoriev I.V."/>
            <person name="Crous P."/>
            <person name="Smith M.E."/>
        </authorList>
    </citation>
    <scope>NUCLEOTIDE SEQUENCE</scope>
    <source>
        <strain evidence="1">RSA 2271</strain>
    </source>
</reference>
<dbReference type="Proteomes" id="UP001145114">
    <property type="component" value="Unassembled WGS sequence"/>
</dbReference>